<dbReference type="Gene3D" id="1.25.40.20">
    <property type="entry name" value="Ankyrin repeat-containing domain"/>
    <property type="match status" value="3"/>
</dbReference>
<feature type="repeat" description="ANK" evidence="3">
    <location>
        <begin position="279"/>
        <end position="311"/>
    </location>
</feature>
<evidence type="ECO:0000256" key="4">
    <source>
        <dbReference type="PROSITE-ProRule" id="PRU00339"/>
    </source>
</evidence>
<evidence type="ECO:0000313" key="7">
    <source>
        <dbReference type="Proteomes" id="UP000678393"/>
    </source>
</evidence>
<dbReference type="PRINTS" id="PR01415">
    <property type="entry name" value="ANKYRIN"/>
</dbReference>
<dbReference type="Proteomes" id="UP000678393">
    <property type="component" value="Unassembled WGS sequence"/>
</dbReference>
<dbReference type="PROSITE" id="PS50088">
    <property type="entry name" value="ANK_REPEAT"/>
    <property type="match status" value="6"/>
</dbReference>
<dbReference type="InterPro" id="IPR019734">
    <property type="entry name" value="TPR_rpt"/>
</dbReference>
<feature type="repeat" description="ANK" evidence="3">
    <location>
        <begin position="312"/>
        <end position="344"/>
    </location>
</feature>
<organism evidence="6 7">
    <name type="scientific">Candidula unifasciata</name>
    <dbReference type="NCBI Taxonomy" id="100452"/>
    <lineage>
        <taxon>Eukaryota</taxon>
        <taxon>Metazoa</taxon>
        <taxon>Spiralia</taxon>
        <taxon>Lophotrochozoa</taxon>
        <taxon>Mollusca</taxon>
        <taxon>Gastropoda</taxon>
        <taxon>Heterobranchia</taxon>
        <taxon>Euthyneura</taxon>
        <taxon>Panpulmonata</taxon>
        <taxon>Eupulmonata</taxon>
        <taxon>Stylommatophora</taxon>
        <taxon>Helicina</taxon>
        <taxon>Helicoidea</taxon>
        <taxon>Geomitridae</taxon>
        <taxon>Candidula</taxon>
    </lineage>
</organism>
<reference evidence="6" key="1">
    <citation type="submission" date="2021-04" db="EMBL/GenBank/DDBJ databases">
        <authorList>
            <consortium name="Molecular Ecology Group"/>
        </authorList>
    </citation>
    <scope>NUCLEOTIDE SEQUENCE</scope>
</reference>
<dbReference type="AlphaFoldDB" id="A0A8S3ZU20"/>
<dbReference type="Pfam" id="PF25521">
    <property type="entry name" value="WHD_TANC1"/>
    <property type="match status" value="1"/>
</dbReference>
<evidence type="ECO:0000313" key="6">
    <source>
        <dbReference type="EMBL" id="CAG5131025.1"/>
    </source>
</evidence>
<dbReference type="OrthoDB" id="5958958at2759"/>
<dbReference type="Gene3D" id="1.25.40.10">
    <property type="entry name" value="Tetratricopeptide repeat domain"/>
    <property type="match status" value="1"/>
</dbReference>
<gene>
    <name evidence="6" type="ORF">CUNI_LOCUS16583</name>
</gene>
<dbReference type="InterPro" id="IPR002110">
    <property type="entry name" value="Ankyrin_rpt"/>
</dbReference>
<dbReference type="SMART" id="SM00248">
    <property type="entry name" value="ANK"/>
    <property type="match status" value="9"/>
</dbReference>
<feature type="repeat" description="TPR" evidence="4">
    <location>
        <begin position="571"/>
        <end position="604"/>
    </location>
</feature>
<keyword evidence="2 3" id="KW-0040">ANK repeat</keyword>
<evidence type="ECO:0000256" key="3">
    <source>
        <dbReference type="PROSITE-ProRule" id="PRU00023"/>
    </source>
</evidence>
<dbReference type="InterPro" id="IPR011990">
    <property type="entry name" value="TPR-like_helical_dom_sf"/>
</dbReference>
<dbReference type="PROSITE" id="PS50175">
    <property type="entry name" value="ASP_PROT_RETROV"/>
    <property type="match status" value="1"/>
</dbReference>
<sequence length="658" mass="73378">MDMLAGFVYHCHDNTVKFFHPAFREWLIHRDEGDSPKFLCDLRHGHALMAFRLSRVSAPLPSDKTIELGHHILKAHIYKSVSRQLGYSSQSVQAYWMCLSSHSLNAALVSHRNVYSPNVKVSRLILMSGGNPNSRTEYLGNAPILCVAAREGYIDMLSLLLEFGADPNMTSDTGMSPLCHGAAGGHVEVMRMLCLHNARPSAQDVQGHSAAIHAVLHGQLEAVKFFMHLNWTVQPNEITKDEVITQCFVASAAMGNTQILEYLHQTYNGSRLNMVDSLLCETALTAACLHGRITCVQFLLDSGADITVTNARFFTPLLCAAKCGHREVCELLVASGADLQITDHHGCTPLMMAAREGHTTVLAFLLDKGANQMTTDKQGLTALCWACLQGHLPVVELLVNHGSNVNHSDVNGRSPLHLAAMYGDVSVVQFLIDHKAQIEHTDLNGMRALDCAIFYNNMAVIICFLRKGAKLGPHTWALAAEKMDVLLLLLNKLTEDGCILYKKNRIKEASQRYQYALKKLPTTVRPEEVQTFQELKLSFLLNLSRCKRRMNEPQCAIDLATKAMELRPKCFEAYYARARARRDNRQYAAAQQDLVEALQLAPKNRELQRLLTRVKEECWEQMARYESGGGKNLELDRIAEDDNDSLTVDNPGLYLPAV</sequence>
<proteinExistence type="predicted"/>
<feature type="repeat" description="ANK" evidence="3">
    <location>
        <begin position="411"/>
        <end position="443"/>
    </location>
</feature>
<evidence type="ECO:0000256" key="2">
    <source>
        <dbReference type="ARBA" id="ARBA00023043"/>
    </source>
</evidence>
<dbReference type="SUPFAM" id="SSF48452">
    <property type="entry name" value="TPR-like"/>
    <property type="match status" value="1"/>
</dbReference>
<feature type="repeat" description="ANK" evidence="3">
    <location>
        <begin position="345"/>
        <end position="377"/>
    </location>
</feature>
<dbReference type="GO" id="GO:0006508">
    <property type="term" value="P:proteolysis"/>
    <property type="evidence" value="ECO:0007669"/>
    <property type="project" value="InterPro"/>
</dbReference>
<keyword evidence="1" id="KW-0677">Repeat</keyword>
<dbReference type="SUPFAM" id="SSF48403">
    <property type="entry name" value="Ankyrin repeat"/>
    <property type="match status" value="1"/>
</dbReference>
<dbReference type="PANTHER" id="PTHR24198">
    <property type="entry name" value="ANKYRIN REPEAT AND PROTEIN KINASE DOMAIN-CONTAINING PROTEIN"/>
    <property type="match status" value="1"/>
</dbReference>
<dbReference type="PROSITE" id="PS50297">
    <property type="entry name" value="ANK_REP_REGION"/>
    <property type="match status" value="4"/>
</dbReference>
<dbReference type="InterPro" id="IPR036770">
    <property type="entry name" value="Ankyrin_rpt-contain_sf"/>
</dbReference>
<feature type="repeat" description="ANK" evidence="3">
    <location>
        <begin position="140"/>
        <end position="172"/>
    </location>
</feature>
<keyword evidence="7" id="KW-1185">Reference proteome</keyword>
<feature type="domain" description="Peptidase A2" evidence="5">
    <location>
        <begin position="296"/>
        <end position="308"/>
    </location>
</feature>
<dbReference type="Pfam" id="PF12796">
    <property type="entry name" value="Ank_2"/>
    <property type="match status" value="2"/>
</dbReference>
<dbReference type="PANTHER" id="PTHR24198:SF165">
    <property type="entry name" value="ANKYRIN REPEAT-CONTAINING PROTEIN-RELATED"/>
    <property type="match status" value="1"/>
</dbReference>
<dbReference type="GO" id="GO:0004190">
    <property type="term" value="F:aspartic-type endopeptidase activity"/>
    <property type="evidence" value="ECO:0007669"/>
    <property type="project" value="InterPro"/>
</dbReference>
<dbReference type="PROSITE" id="PS50005">
    <property type="entry name" value="TPR"/>
    <property type="match status" value="1"/>
</dbReference>
<protein>
    <recommendedName>
        <fullName evidence="5">Peptidase A2 domain-containing protein</fullName>
    </recommendedName>
</protein>
<evidence type="ECO:0000256" key="1">
    <source>
        <dbReference type="ARBA" id="ARBA00022737"/>
    </source>
</evidence>
<dbReference type="InterPro" id="IPR058056">
    <property type="entry name" value="WH_TANC1/2"/>
</dbReference>
<evidence type="ECO:0000259" key="5">
    <source>
        <dbReference type="PROSITE" id="PS50175"/>
    </source>
</evidence>
<name>A0A8S3ZU20_9EUPU</name>
<dbReference type="InterPro" id="IPR001995">
    <property type="entry name" value="Peptidase_A2_cat"/>
</dbReference>
<dbReference type="Pfam" id="PF13637">
    <property type="entry name" value="Ank_4"/>
    <property type="match status" value="2"/>
</dbReference>
<dbReference type="SMART" id="SM00028">
    <property type="entry name" value="TPR"/>
    <property type="match status" value="3"/>
</dbReference>
<accession>A0A8S3ZU20</accession>
<comment type="caution">
    <text evidence="6">The sequence shown here is derived from an EMBL/GenBank/DDBJ whole genome shotgun (WGS) entry which is preliminary data.</text>
</comment>
<keyword evidence="4" id="KW-0802">TPR repeat</keyword>
<dbReference type="EMBL" id="CAJHNH020004434">
    <property type="protein sequence ID" value="CAG5131025.1"/>
    <property type="molecule type" value="Genomic_DNA"/>
</dbReference>
<feature type="repeat" description="ANK" evidence="3">
    <location>
        <begin position="378"/>
        <end position="410"/>
    </location>
</feature>